<comment type="caution">
    <text evidence="6">The sequence shown here is derived from an EMBL/GenBank/DDBJ whole genome shotgun (WGS) entry which is preliminary data.</text>
</comment>
<comment type="subcellular location">
    <subcellularLocation>
        <location evidence="1">Endomembrane system</location>
        <topology evidence="1">Multi-pass membrane protein</topology>
    </subcellularLocation>
</comment>
<dbReference type="GO" id="GO:0032259">
    <property type="term" value="P:methylation"/>
    <property type="evidence" value="ECO:0007669"/>
    <property type="project" value="UniProtKB-KW"/>
</dbReference>
<feature type="transmembrane region" description="Helical" evidence="5">
    <location>
        <begin position="83"/>
        <end position="113"/>
    </location>
</feature>
<evidence type="ECO:0000256" key="3">
    <source>
        <dbReference type="ARBA" id="ARBA00022989"/>
    </source>
</evidence>
<keyword evidence="4 5" id="KW-0472">Membrane</keyword>
<dbReference type="PANTHER" id="PTHR43847:SF1">
    <property type="entry name" value="BLL3993 PROTEIN"/>
    <property type="match status" value="1"/>
</dbReference>
<feature type="transmembrane region" description="Helical" evidence="5">
    <location>
        <begin position="7"/>
        <end position="24"/>
    </location>
</feature>
<evidence type="ECO:0000256" key="2">
    <source>
        <dbReference type="ARBA" id="ARBA00022692"/>
    </source>
</evidence>
<keyword evidence="6" id="KW-0808">Transferase</keyword>
<reference evidence="6" key="1">
    <citation type="submission" date="2016-10" db="EMBL/GenBank/DDBJ databases">
        <title>Sequence of Gallionella enrichment culture.</title>
        <authorList>
            <person name="Poehlein A."/>
            <person name="Muehling M."/>
            <person name="Daniel R."/>
        </authorList>
    </citation>
    <scope>NUCLEOTIDE SEQUENCE</scope>
</reference>
<proteinExistence type="predicted"/>
<name>A0A1J5QU44_9ZZZZ</name>
<accession>A0A1J5QU44</accession>
<dbReference type="GO" id="GO:0012505">
    <property type="term" value="C:endomembrane system"/>
    <property type="evidence" value="ECO:0007669"/>
    <property type="project" value="UniProtKB-SubCell"/>
</dbReference>
<evidence type="ECO:0000256" key="5">
    <source>
        <dbReference type="SAM" id="Phobius"/>
    </source>
</evidence>
<dbReference type="InterPro" id="IPR052527">
    <property type="entry name" value="Metal_cation-efflux_comp"/>
</dbReference>
<keyword evidence="3 5" id="KW-1133">Transmembrane helix</keyword>
<dbReference type="Gene3D" id="1.20.120.1630">
    <property type="match status" value="1"/>
</dbReference>
<protein>
    <submittedName>
        <fullName evidence="6">Isoprenylcysteine carboxyl methyltransferase (ICMT) family protein</fullName>
    </submittedName>
</protein>
<evidence type="ECO:0000256" key="4">
    <source>
        <dbReference type="ARBA" id="ARBA00023136"/>
    </source>
</evidence>
<dbReference type="Pfam" id="PF04191">
    <property type="entry name" value="PEMT"/>
    <property type="match status" value="1"/>
</dbReference>
<dbReference type="InterPro" id="IPR007318">
    <property type="entry name" value="Phopholipid_MeTrfase"/>
</dbReference>
<evidence type="ECO:0000256" key="1">
    <source>
        <dbReference type="ARBA" id="ARBA00004127"/>
    </source>
</evidence>
<evidence type="ECO:0000313" key="6">
    <source>
        <dbReference type="EMBL" id="OIQ87177.1"/>
    </source>
</evidence>
<dbReference type="GO" id="GO:0008168">
    <property type="term" value="F:methyltransferase activity"/>
    <property type="evidence" value="ECO:0007669"/>
    <property type="project" value="UniProtKB-KW"/>
</dbReference>
<gene>
    <name evidence="6" type="ORF">GALL_309650</name>
</gene>
<dbReference type="PANTHER" id="PTHR43847">
    <property type="entry name" value="BLL3993 PROTEIN"/>
    <property type="match status" value="1"/>
</dbReference>
<keyword evidence="6" id="KW-0489">Methyltransferase</keyword>
<feature type="transmembrane region" description="Helical" evidence="5">
    <location>
        <begin position="30"/>
        <end position="50"/>
    </location>
</feature>
<sequence>MSVGLQSRLWVAAQFGLIAAMLLWPADWGWSGAGFALGVFAVALVLWVFAHNRPGNFNIRPEPKEGGRLVTGGPYRWVRHPMYVALLLGMAGVAAISHGLAQACLWVALLVVLNFKAGLEERLLRERWPDYAGYCARTRRFIPGVW</sequence>
<dbReference type="AlphaFoldDB" id="A0A1J5QU44"/>
<dbReference type="EMBL" id="MLJW01000436">
    <property type="protein sequence ID" value="OIQ87177.1"/>
    <property type="molecule type" value="Genomic_DNA"/>
</dbReference>
<keyword evidence="2 5" id="KW-0812">Transmembrane</keyword>
<organism evidence="6">
    <name type="scientific">mine drainage metagenome</name>
    <dbReference type="NCBI Taxonomy" id="410659"/>
    <lineage>
        <taxon>unclassified sequences</taxon>
        <taxon>metagenomes</taxon>
        <taxon>ecological metagenomes</taxon>
    </lineage>
</organism>